<evidence type="ECO:0000259" key="1">
    <source>
        <dbReference type="Pfam" id="PF00149"/>
    </source>
</evidence>
<dbReference type="RefSeq" id="WP_073715992.1">
    <property type="nucleotide sequence ID" value="NZ_MQVR01000012.1"/>
</dbReference>
<dbReference type="InterPro" id="IPR029052">
    <property type="entry name" value="Metallo-depent_PP-like"/>
</dbReference>
<dbReference type="GO" id="GO:0009245">
    <property type="term" value="P:lipid A biosynthetic process"/>
    <property type="evidence" value="ECO:0007669"/>
    <property type="project" value="TreeGrafter"/>
</dbReference>
<evidence type="ECO:0000313" key="3">
    <source>
        <dbReference type="Proteomes" id="UP000185628"/>
    </source>
</evidence>
<keyword evidence="3" id="KW-1185">Reference proteome</keyword>
<reference evidence="3" key="1">
    <citation type="submission" date="2016-12" db="EMBL/GenBank/DDBJ databases">
        <authorList>
            <person name="Meng X."/>
        </authorList>
    </citation>
    <scope>NUCLEOTIDE SEQUENCE [LARGE SCALE GENOMIC DNA]</scope>
    <source>
        <strain evidence="3">DSM 19116</strain>
    </source>
</reference>
<dbReference type="Pfam" id="PF00149">
    <property type="entry name" value="Metallophos"/>
    <property type="match status" value="1"/>
</dbReference>
<protein>
    <recommendedName>
        <fullName evidence="1">Calcineurin-like phosphoesterase domain-containing protein</fullName>
    </recommendedName>
</protein>
<dbReference type="AlphaFoldDB" id="A0A1Q5Q4H3"/>
<dbReference type="Proteomes" id="UP000185628">
    <property type="component" value="Unassembled WGS sequence"/>
</dbReference>
<dbReference type="Gene3D" id="3.60.21.10">
    <property type="match status" value="1"/>
</dbReference>
<proteinExistence type="predicted"/>
<dbReference type="GO" id="GO:0016020">
    <property type="term" value="C:membrane"/>
    <property type="evidence" value="ECO:0007669"/>
    <property type="project" value="GOC"/>
</dbReference>
<feature type="domain" description="Calcineurin-like phosphoesterase" evidence="1">
    <location>
        <begin position="55"/>
        <end position="243"/>
    </location>
</feature>
<evidence type="ECO:0000313" key="2">
    <source>
        <dbReference type="EMBL" id="OKL54592.1"/>
    </source>
</evidence>
<dbReference type="EMBL" id="MQVR01000012">
    <property type="protein sequence ID" value="OKL54592.1"/>
    <property type="molecule type" value="Genomic_DNA"/>
</dbReference>
<dbReference type="PANTHER" id="PTHR31302:SF20">
    <property type="entry name" value="CONSERVED PROTEIN"/>
    <property type="match status" value="1"/>
</dbReference>
<name>A0A1Q5Q4H3_9ACTO</name>
<dbReference type="InterPro" id="IPR051158">
    <property type="entry name" value="Metallophosphoesterase_sf"/>
</dbReference>
<organism evidence="2 3">
    <name type="scientific">Bowdeniella nasicola</name>
    <dbReference type="NCBI Taxonomy" id="208480"/>
    <lineage>
        <taxon>Bacteria</taxon>
        <taxon>Bacillati</taxon>
        <taxon>Actinomycetota</taxon>
        <taxon>Actinomycetes</taxon>
        <taxon>Actinomycetales</taxon>
        <taxon>Actinomycetaceae</taxon>
        <taxon>Bowdeniella</taxon>
    </lineage>
</organism>
<gene>
    <name evidence="2" type="ORF">BSZ39_03445</name>
</gene>
<dbReference type="GO" id="GO:0008758">
    <property type="term" value="F:UDP-2,3-diacylglucosamine hydrolase activity"/>
    <property type="evidence" value="ECO:0007669"/>
    <property type="project" value="TreeGrafter"/>
</dbReference>
<dbReference type="OrthoDB" id="9780884at2"/>
<dbReference type="InterPro" id="IPR004843">
    <property type="entry name" value="Calcineurin-like_PHP"/>
</dbReference>
<dbReference type="SUPFAM" id="SSF56300">
    <property type="entry name" value="Metallo-dependent phosphatases"/>
    <property type="match status" value="1"/>
</dbReference>
<accession>A0A1Q5Q4H3</accession>
<dbReference type="PANTHER" id="PTHR31302">
    <property type="entry name" value="TRANSMEMBRANE PROTEIN WITH METALLOPHOSPHOESTERASE DOMAIN-RELATED"/>
    <property type="match status" value="1"/>
</dbReference>
<sequence length="337" mass="36207">MTPTSSAASLALKGLGLTVALGAAVTAGAVVEARIGFQLREHTLPVLPAGSRPVQILHLSDFHLLPSMKAKSRWIARLAERDIDMVVNTGDNMASCQSFALVMETLEPFLSLPGAFVFGSNDYYGPTWKNPLRYLLPPSRRADLSDSDRTLLPAETLAESLRAAGWHDLRNTTALLNVAGTRMQLVGVDDPHIDRDAMPVASRDELDPRADLTLGLTHAPYTRVLDQFAALGTDLVLAGHTHGGQVGVPGYGALVTNCDLPSWRASGLQAWPGVHPSLVDAPVVPWHRLRPQPKGLSPCDMWVNISAGLGTSPYAPIRLFTRPEASLLTLTARENVA</sequence>
<comment type="caution">
    <text evidence="2">The sequence shown here is derived from an EMBL/GenBank/DDBJ whole genome shotgun (WGS) entry which is preliminary data.</text>
</comment>